<feature type="compositionally biased region" description="Basic and acidic residues" evidence="2">
    <location>
        <begin position="354"/>
        <end position="370"/>
    </location>
</feature>
<dbReference type="InterPro" id="IPR012677">
    <property type="entry name" value="Nucleotide-bd_a/b_plait_sf"/>
</dbReference>
<dbReference type="GO" id="GO:0043484">
    <property type="term" value="P:regulation of RNA splicing"/>
    <property type="evidence" value="ECO:0000318"/>
    <property type="project" value="GO_Central"/>
</dbReference>
<dbReference type="PROSITE" id="PS50102">
    <property type="entry name" value="RRM"/>
    <property type="match status" value="1"/>
</dbReference>
<dbReference type="Pfam" id="PF22976">
    <property type="entry name" value="RRM_10"/>
    <property type="match status" value="1"/>
</dbReference>
<dbReference type="AlphaFoldDB" id="A9UY72"/>
<dbReference type="InterPro" id="IPR000504">
    <property type="entry name" value="RRM_dom"/>
</dbReference>
<accession>A9UY72</accession>
<dbReference type="eggNOG" id="KOG1456">
    <property type="taxonomic scope" value="Eukaryota"/>
</dbReference>
<dbReference type="GeneID" id="5890670"/>
<evidence type="ECO:0000256" key="1">
    <source>
        <dbReference type="PROSITE-ProRule" id="PRU00176"/>
    </source>
</evidence>
<dbReference type="InterPro" id="IPR055204">
    <property type="entry name" value="HNRNPL_RRM"/>
</dbReference>
<dbReference type="STRING" id="81824.A9UY72"/>
<feature type="region of interest" description="Disordered" evidence="2">
    <location>
        <begin position="1"/>
        <end position="68"/>
    </location>
</feature>
<dbReference type="EMBL" id="CH991549">
    <property type="protein sequence ID" value="EDQ89972.1"/>
    <property type="molecule type" value="Genomic_DNA"/>
</dbReference>
<feature type="compositionally biased region" description="Basic and acidic residues" evidence="2">
    <location>
        <begin position="333"/>
        <end position="345"/>
    </location>
</feature>
<dbReference type="KEGG" id="mbr:MONBRDRAFT_32186"/>
<evidence type="ECO:0000313" key="4">
    <source>
        <dbReference type="EMBL" id="EDQ89972.1"/>
    </source>
</evidence>
<dbReference type="Proteomes" id="UP000001357">
    <property type="component" value="Unassembled WGS sequence"/>
</dbReference>
<name>A9UY72_MONBE</name>
<dbReference type="InParanoid" id="A9UY72"/>
<dbReference type="InterPro" id="IPR035979">
    <property type="entry name" value="RBD_domain_sf"/>
</dbReference>
<dbReference type="SUPFAM" id="SSF54928">
    <property type="entry name" value="RNA-binding domain, RBD"/>
    <property type="match status" value="4"/>
</dbReference>
<dbReference type="RefSeq" id="XP_001745394.1">
    <property type="nucleotide sequence ID" value="XM_001745342.1"/>
</dbReference>
<reference evidence="4 5" key="1">
    <citation type="journal article" date="2008" name="Nature">
        <title>The genome of the choanoflagellate Monosiga brevicollis and the origin of metazoans.</title>
        <authorList>
            <consortium name="JGI Sequencing"/>
            <person name="King N."/>
            <person name="Westbrook M.J."/>
            <person name="Young S.L."/>
            <person name="Kuo A."/>
            <person name="Abedin M."/>
            <person name="Chapman J."/>
            <person name="Fairclough S."/>
            <person name="Hellsten U."/>
            <person name="Isogai Y."/>
            <person name="Letunic I."/>
            <person name="Marr M."/>
            <person name="Pincus D."/>
            <person name="Putnam N."/>
            <person name="Rokas A."/>
            <person name="Wright K.J."/>
            <person name="Zuzow R."/>
            <person name="Dirks W."/>
            <person name="Good M."/>
            <person name="Goodstein D."/>
            <person name="Lemons D."/>
            <person name="Li W."/>
            <person name="Lyons J.B."/>
            <person name="Morris A."/>
            <person name="Nichols S."/>
            <person name="Richter D.J."/>
            <person name="Salamov A."/>
            <person name="Bork P."/>
            <person name="Lim W.A."/>
            <person name="Manning G."/>
            <person name="Miller W.T."/>
            <person name="McGinnis W."/>
            <person name="Shapiro H."/>
            <person name="Tjian R."/>
            <person name="Grigoriev I.V."/>
            <person name="Rokhsar D."/>
        </authorList>
    </citation>
    <scope>NUCLEOTIDE SEQUENCE [LARGE SCALE GENOMIC DNA]</scope>
    <source>
        <strain evidence="5">MX1 / ATCC 50154</strain>
    </source>
</reference>
<dbReference type="Pfam" id="PF13893">
    <property type="entry name" value="RRM_5"/>
    <property type="match status" value="2"/>
</dbReference>
<keyword evidence="5" id="KW-1185">Reference proteome</keyword>
<organism evidence="4 5">
    <name type="scientific">Monosiga brevicollis</name>
    <name type="common">Choanoflagellate</name>
    <dbReference type="NCBI Taxonomy" id="81824"/>
    <lineage>
        <taxon>Eukaryota</taxon>
        <taxon>Choanoflagellata</taxon>
        <taxon>Craspedida</taxon>
        <taxon>Salpingoecidae</taxon>
        <taxon>Monosiga</taxon>
    </lineage>
</organism>
<evidence type="ECO:0000259" key="3">
    <source>
        <dbReference type="PROSITE" id="PS50102"/>
    </source>
</evidence>
<sequence>MRTNTPGKAAVGAHPAKKGGASSKRGKGTPNHGKAQASSKGVGVRRNSSRRDSQKRTTAKADPGEPSPVILLSNLEVSSRTELAALLSYYGPVRHMTFLKDKTKALAEYMSQASAEALVASGSLRQFNRSATVIFSSHDHIALALTRTNEVTNPPSRVLSINICNCPFDPTLEFLHAQMARYGQVLRIVTIRKDGDMQVLAEYAQQSEATVALNALQNETLSIRNNTSSARDFTVNGATTSIVTRTDGQALAEMRVGPQHTTVLLHNWPTGLNVHHAVALACVYGNVDKCVMVPSSRTILIQFQDEAGQQAFSQHVSKLQLLGSQLNVTTSKQEELRVQSKRTLEDGSPQGVDVSKDAKLRRFKPNERGGRTPPSNTLHFHNVPQAVSLETLLAAMAARGAPAPVSIRNLTQAGKPTQHGLLTFSTEHDALVAVVKANNMPLPGVADRILKVAFSRQQS</sequence>
<proteinExistence type="predicted"/>
<dbReference type="GO" id="GO:0003729">
    <property type="term" value="F:mRNA binding"/>
    <property type="evidence" value="ECO:0000318"/>
    <property type="project" value="GO_Central"/>
</dbReference>
<evidence type="ECO:0000256" key="2">
    <source>
        <dbReference type="SAM" id="MobiDB-lite"/>
    </source>
</evidence>
<keyword evidence="1" id="KW-0694">RNA-binding</keyword>
<dbReference type="FunCoup" id="A9UY72">
    <property type="interactions" value="2011"/>
</dbReference>
<dbReference type="GO" id="GO:0005634">
    <property type="term" value="C:nucleus"/>
    <property type="evidence" value="ECO:0000318"/>
    <property type="project" value="GO_Central"/>
</dbReference>
<feature type="region of interest" description="Disordered" evidence="2">
    <location>
        <begin position="333"/>
        <end position="376"/>
    </location>
</feature>
<protein>
    <recommendedName>
        <fullName evidence="3">RRM domain-containing protein</fullName>
    </recommendedName>
</protein>
<dbReference type="Gene3D" id="3.30.70.330">
    <property type="match status" value="4"/>
</dbReference>
<gene>
    <name evidence="4" type="ORF">MONBRDRAFT_32186</name>
</gene>
<feature type="domain" description="RRM" evidence="3">
    <location>
        <begin position="376"/>
        <end position="457"/>
    </location>
</feature>
<dbReference type="PANTHER" id="PTHR15592">
    <property type="entry name" value="MATRIN 3/NUCLEAR PROTEIN 220-RELATED"/>
    <property type="match status" value="1"/>
</dbReference>
<evidence type="ECO:0000313" key="5">
    <source>
        <dbReference type="Proteomes" id="UP000001357"/>
    </source>
</evidence>